<reference evidence="2 3" key="1">
    <citation type="submission" date="2013-12" db="EMBL/GenBank/DDBJ databases">
        <title>Ecological redundancy of diverse viral populations within a natural community.</title>
        <authorList>
            <person name="Gregory A.C."/>
            <person name="LaButti K."/>
            <person name="Copeland A."/>
            <person name="Woyke T."/>
            <person name="Sullivan M.B."/>
        </authorList>
    </citation>
    <scope>NUCLEOTIDE SEQUENCE [LARGE SCALE GENOMIC DNA]</scope>
    <source>
        <strain evidence="2">Syn7803C53</strain>
    </source>
</reference>
<dbReference type="EMBL" id="KJ019033">
    <property type="protein sequence ID" value="AIX15744.1"/>
    <property type="molecule type" value="Genomic_DNA"/>
</dbReference>
<sequence>MTPTTTDSTWFTHTSDKLYDRHYYTINKKRFDDYEQLRAYWWQQTITNQTVIVHDCIKNKKGFR</sequence>
<dbReference type="Proteomes" id="UP000185399">
    <property type="component" value="Segment"/>
</dbReference>
<name>A0A0E3ESJ1_9CAUD</name>
<protein>
    <recommendedName>
        <fullName evidence="1">DUF7441 domain-containing protein</fullName>
    </recommendedName>
</protein>
<dbReference type="InterPro" id="IPR055864">
    <property type="entry name" value="DUF7441"/>
</dbReference>
<evidence type="ECO:0000259" key="1">
    <source>
        <dbReference type="Pfam" id="PF24225"/>
    </source>
</evidence>
<feature type="domain" description="DUF7441" evidence="1">
    <location>
        <begin position="4"/>
        <end position="64"/>
    </location>
</feature>
<proteinExistence type="predicted"/>
<evidence type="ECO:0000313" key="2">
    <source>
        <dbReference type="EMBL" id="AIX15744.1"/>
    </source>
</evidence>
<gene>
    <name evidence="2" type="ORF">Syn7803C53_47</name>
</gene>
<evidence type="ECO:0000313" key="3">
    <source>
        <dbReference type="Proteomes" id="UP000185399"/>
    </source>
</evidence>
<accession>A0A0E3ESJ1</accession>
<organism evidence="2 3">
    <name type="scientific">Synechococcus phage ACG-2014a</name>
    <dbReference type="NCBI Taxonomy" id="1493507"/>
    <lineage>
        <taxon>Viruses</taxon>
        <taxon>Duplodnaviria</taxon>
        <taxon>Heunggongvirae</taxon>
        <taxon>Uroviricota</taxon>
        <taxon>Caudoviricetes</taxon>
        <taxon>Pantevenvirales</taxon>
        <taxon>Kyanoviridae</taxon>
        <taxon>Acionnavirus</taxon>
        <taxon>Acionnavirus monteraybay</taxon>
    </lineage>
</organism>
<dbReference type="Pfam" id="PF24225">
    <property type="entry name" value="DUF7441"/>
    <property type="match status" value="1"/>
</dbReference>